<evidence type="ECO:0000313" key="5">
    <source>
        <dbReference type="Proteomes" id="UP000321569"/>
    </source>
</evidence>
<organism evidence="4 5">
    <name type="scientific">Lentilactobacillus rapi</name>
    <dbReference type="NCBI Taxonomy" id="481723"/>
    <lineage>
        <taxon>Bacteria</taxon>
        <taxon>Bacillati</taxon>
        <taxon>Bacillota</taxon>
        <taxon>Bacilli</taxon>
        <taxon>Lactobacillales</taxon>
        <taxon>Lactobacillaceae</taxon>
        <taxon>Lentilactobacillus</taxon>
    </lineage>
</organism>
<dbReference type="OrthoDB" id="9802365at2"/>
<dbReference type="STRING" id="1423795.FD12_GL000874"/>
<dbReference type="Gene3D" id="3.40.1350.60">
    <property type="match status" value="1"/>
</dbReference>
<dbReference type="CDD" id="cd22359">
    <property type="entry name" value="SfsA-like_bacterial"/>
    <property type="match status" value="1"/>
</dbReference>
<dbReference type="Proteomes" id="UP000321569">
    <property type="component" value="Unassembled WGS sequence"/>
</dbReference>
<dbReference type="AlphaFoldDB" id="A0A512PQ87"/>
<comment type="similarity">
    <text evidence="1">Belongs to the SfsA family.</text>
</comment>
<sequence length="255" mass="28332">MKYPNTHLARFIDRPNRFISHCRLATTGEVVVAHVKNTGRTTILQPGVTVALVENHNPARKTRYDLVAAKKYDLEWINIDSQAPNKLVKTGLESNDIQLPDIKRITSVTPEVTYLDSRLDFSGMAAGNRPFFLEVKGVTLANQGIAAFPDAPTTRGLKHVQTLERAIDDGYLAYLLFVIQMEKIKVVTIDRAIFEPLALEIGRAQKKGVHVVAYDCDVQPGELTLNQPVPFDLNQRFVSDGLPSSIGRRGDLADN</sequence>
<evidence type="ECO:0000256" key="1">
    <source>
        <dbReference type="HAMAP-Rule" id="MF_00095"/>
    </source>
</evidence>
<dbReference type="NCBIfam" id="TIGR00230">
    <property type="entry name" value="sfsA"/>
    <property type="match status" value="1"/>
</dbReference>
<dbReference type="InterPro" id="IPR005224">
    <property type="entry name" value="SfsA"/>
</dbReference>
<evidence type="ECO:0000259" key="3">
    <source>
        <dbReference type="Pfam" id="PF17746"/>
    </source>
</evidence>
<dbReference type="InterPro" id="IPR040452">
    <property type="entry name" value="SfsA_C"/>
</dbReference>
<dbReference type="EMBL" id="BKAM01000070">
    <property type="protein sequence ID" value="GEP73373.1"/>
    <property type="molecule type" value="Genomic_DNA"/>
</dbReference>
<dbReference type="Pfam" id="PF03749">
    <property type="entry name" value="SfsA"/>
    <property type="match status" value="1"/>
</dbReference>
<feature type="domain" description="SfsA N-terminal OB" evidence="3">
    <location>
        <begin position="12"/>
        <end position="79"/>
    </location>
</feature>
<dbReference type="HAMAP" id="MF_00095">
    <property type="entry name" value="SfsA"/>
    <property type="match status" value="1"/>
</dbReference>
<evidence type="ECO:0000313" key="4">
    <source>
        <dbReference type="EMBL" id="GEP73373.1"/>
    </source>
</evidence>
<reference evidence="4 5" key="1">
    <citation type="submission" date="2019-07" db="EMBL/GenBank/DDBJ databases">
        <title>Whole genome shotgun sequence of Lactobacillus rapi NBRC 109618.</title>
        <authorList>
            <person name="Hosoyama A."/>
            <person name="Uohara A."/>
            <person name="Ohji S."/>
            <person name="Ichikawa N."/>
        </authorList>
    </citation>
    <scope>NUCLEOTIDE SEQUENCE [LARGE SCALE GENOMIC DNA]</scope>
    <source>
        <strain evidence="4 5">NBRC 109618</strain>
    </source>
</reference>
<evidence type="ECO:0000259" key="2">
    <source>
        <dbReference type="Pfam" id="PF03749"/>
    </source>
</evidence>
<accession>A0A512PQ87</accession>
<dbReference type="Gene3D" id="2.40.50.580">
    <property type="match status" value="1"/>
</dbReference>
<comment type="caution">
    <text evidence="4">The sequence shown here is derived from an EMBL/GenBank/DDBJ whole genome shotgun (WGS) entry which is preliminary data.</text>
</comment>
<dbReference type="PANTHER" id="PTHR30545:SF2">
    <property type="entry name" value="SUGAR FERMENTATION STIMULATION PROTEIN A"/>
    <property type="match status" value="1"/>
</dbReference>
<protein>
    <recommendedName>
        <fullName evidence="1">Sugar fermentation stimulation protein homolog</fullName>
    </recommendedName>
</protein>
<proteinExistence type="inferred from homology"/>
<name>A0A512PQ87_9LACO</name>
<gene>
    <name evidence="1 4" type="primary">sfsA</name>
    <name evidence="4" type="ORF">LRA02_22410</name>
</gene>
<feature type="domain" description="Sugar fermentation stimulation protein C-terminal" evidence="2">
    <location>
        <begin position="82"/>
        <end position="221"/>
    </location>
</feature>
<dbReference type="RefSeq" id="WP_056981368.1">
    <property type="nucleotide sequence ID" value="NZ_BKAM01000070.1"/>
</dbReference>
<dbReference type="PANTHER" id="PTHR30545">
    <property type="entry name" value="SUGAR FERMENTATION STIMULATION PROTEIN A"/>
    <property type="match status" value="1"/>
</dbReference>
<dbReference type="Pfam" id="PF17746">
    <property type="entry name" value="SfsA_N"/>
    <property type="match status" value="1"/>
</dbReference>
<dbReference type="GO" id="GO:0003677">
    <property type="term" value="F:DNA binding"/>
    <property type="evidence" value="ECO:0007669"/>
    <property type="project" value="InterPro"/>
</dbReference>
<dbReference type="InterPro" id="IPR041465">
    <property type="entry name" value="SfsA_N"/>
</dbReference>